<reference evidence="1 2" key="1">
    <citation type="submission" date="2018-04" db="EMBL/GenBank/DDBJ databases">
        <authorList>
            <person name="Zhang X."/>
            <person name="Yuan J."/>
            <person name="Li F."/>
            <person name="Xiang J."/>
        </authorList>
    </citation>
    <scope>NUCLEOTIDE SEQUENCE [LARGE SCALE GENOMIC DNA]</scope>
    <source>
        <tissue evidence="1">Muscle</tissue>
    </source>
</reference>
<name>A0A3R7P2S3_PENVA</name>
<keyword evidence="2" id="KW-1185">Reference proteome</keyword>
<dbReference type="AlphaFoldDB" id="A0A3R7P2S3"/>
<protein>
    <submittedName>
        <fullName evidence="1">Uncharacterized protein</fullName>
    </submittedName>
</protein>
<proteinExistence type="predicted"/>
<dbReference type="OrthoDB" id="1875751at2759"/>
<dbReference type="EMBL" id="QCYY01001983">
    <property type="protein sequence ID" value="ROT73835.1"/>
    <property type="molecule type" value="Genomic_DNA"/>
</dbReference>
<organism evidence="1 2">
    <name type="scientific">Penaeus vannamei</name>
    <name type="common">Whiteleg shrimp</name>
    <name type="synonym">Litopenaeus vannamei</name>
    <dbReference type="NCBI Taxonomy" id="6689"/>
    <lineage>
        <taxon>Eukaryota</taxon>
        <taxon>Metazoa</taxon>
        <taxon>Ecdysozoa</taxon>
        <taxon>Arthropoda</taxon>
        <taxon>Crustacea</taxon>
        <taxon>Multicrustacea</taxon>
        <taxon>Malacostraca</taxon>
        <taxon>Eumalacostraca</taxon>
        <taxon>Eucarida</taxon>
        <taxon>Decapoda</taxon>
        <taxon>Dendrobranchiata</taxon>
        <taxon>Penaeoidea</taxon>
        <taxon>Penaeidae</taxon>
        <taxon>Penaeus</taxon>
    </lineage>
</organism>
<sequence length="272" mass="28613">MYLSIPLYPLVARHTHWLTCGADYELEEIRNLKASGVWPAQYTLSLILKTDWLFFFSFLSNVLDLVWSLGALPDGIQAAAYAAYAGRGYASYPSFGFPYPAGLTAAIPIRNESQGSSKGLTSNSVAPIRAVHVLAPGFPAGCGYFPSATGASITGVSPQTPTPADGFKAAAYYESGAVATPTLTPTAPITPTLTGDVTEDMLHYHLQAERLAAAGTYYDSGALAAVTMSGSGGDQRAQQSIQVTAAAPGAPHTRADHINSSPMLRTTEVFCV</sequence>
<comment type="caution">
    <text evidence="1">The sequence shown here is derived from an EMBL/GenBank/DDBJ whole genome shotgun (WGS) entry which is preliminary data.</text>
</comment>
<evidence type="ECO:0000313" key="2">
    <source>
        <dbReference type="Proteomes" id="UP000283509"/>
    </source>
</evidence>
<reference evidence="1 2" key="2">
    <citation type="submission" date="2019-01" db="EMBL/GenBank/DDBJ databases">
        <title>The decoding of complex shrimp genome reveals the adaptation for benthos swimmer, frequently molting mechanism and breeding impact on genome.</title>
        <authorList>
            <person name="Sun Y."/>
            <person name="Gao Y."/>
            <person name="Yu Y."/>
        </authorList>
    </citation>
    <scope>NUCLEOTIDE SEQUENCE [LARGE SCALE GENOMIC DNA]</scope>
    <source>
        <tissue evidence="1">Muscle</tissue>
    </source>
</reference>
<evidence type="ECO:0000313" key="1">
    <source>
        <dbReference type="EMBL" id="ROT73835.1"/>
    </source>
</evidence>
<dbReference type="STRING" id="6689.A0A3R7P2S3"/>
<dbReference type="Proteomes" id="UP000283509">
    <property type="component" value="Unassembled WGS sequence"/>
</dbReference>
<accession>A0A3R7P2S3</accession>
<gene>
    <name evidence="1" type="ORF">C7M84_007708</name>
</gene>